<protein>
    <recommendedName>
        <fullName evidence="2">Serine aminopeptidase S33 domain-containing protein</fullName>
    </recommendedName>
</protein>
<dbReference type="EMBL" id="JAVRRT010000002">
    <property type="protein sequence ID" value="KAK5174597.1"/>
    <property type="molecule type" value="Genomic_DNA"/>
</dbReference>
<proteinExistence type="predicted"/>
<dbReference type="RefSeq" id="XP_064663266.1">
    <property type="nucleotide sequence ID" value="XM_064798939.1"/>
</dbReference>
<accession>A0AAV9PQJ3</accession>
<dbReference type="InterPro" id="IPR022742">
    <property type="entry name" value="Hydrolase_4"/>
</dbReference>
<sequence length="422" mass="46255">MRISNQLAAAFISAMVSQSTATPVSDTSMGSLIRNVGAQQCYYPPNAVCSEYMIPLKITSEDLVFNFIQWDNNFALEQFFAVASTRAAAGYPTVIGGSKNVTRDVEIAASFCTPKSPSGKEKEVILATHGIAAGREHWNSAYKPETYNFVRILCPSQFHGTSMLTPCNLQVQHAIDDGYSVFFYDRLGCGLSTKISGYDSQLSNQVVVLRELASLVRSGKYTGSVGVPAKLALMGFSFGSYIVQTTIAETPDITDSVVLTAIELDVAKGVNANGLVRSFMPLIASSLSEKRFGELDTGYLTWRDVWAMSLNYFHYPDFEIAAAQYTEDKKQAFSIGEFLTFPSGNLDSSSYTGSALTITAETDYIVCDGWCPGIYKDPAVDYFANASALVRHLVPNTSHNINFHKSAPETYKFILDFLRENL</sequence>
<feature type="signal peptide" evidence="1">
    <location>
        <begin position="1"/>
        <end position="21"/>
    </location>
</feature>
<evidence type="ECO:0000313" key="4">
    <source>
        <dbReference type="Proteomes" id="UP001337655"/>
    </source>
</evidence>
<dbReference type="AlphaFoldDB" id="A0AAV9PQJ3"/>
<reference evidence="3 4" key="1">
    <citation type="submission" date="2023-08" db="EMBL/GenBank/DDBJ databases">
        <title>Black Yeasts Isolated from many extreme environments.</title>
        <authorList>
            <person name="Coleine C."/>
            <person name="Stajich J.E."/>
            <person name="Selbmann L."/>
        </authorList>
    </citation>
    <scope>NUCLEOTIDE SEQUENCE [LARGE SCALE GENOMIC DNA]</scope>
    <source>
        <strain evidence="3 4">CCFEE 5935</strain>
    </source>
</reference>
<evidence type="ECO:0000256" key="1">
    <source>
        <dbReference type="SAM" id="SignalP"/>
    </source>
</evidence>
<keyword evidence="4" id="KW-1185">Reference proteome</keyword>
<name>A0AAV9PQJ3_9PEZI</name>
<comment type="caution">
    <text evidence="3">The sequence shown here is derived from an EMBL/GenBank/DDBJ whole genome shotgun (WGS) entry which is preliminary data.</text>
</comment>
<dbReference type="SUPFAM" id="SSF53474">
    <property type="entry name" value="alpha/beta-Hydrolases"/>
    <property type="match status" value="1"/>
</dbReference>
<dbReference type="Proteomes" id="UP001337655">
    <property type="component" value="Unassembled WGS sequence"/>
</dbReference>
<organism evidence="3 4">
    <name type="scientific">Saxophila tyrrhenica</name>
    <dbReference type="NCBI Taxonomy" id="1690608"/>
    <lineage>
        <taxon>Eukaryota</taxon>
        <taxon>Fungi</taxon>
        <taxon>Dikarya</taxon>
        <taxon>Ascomycota</taxon>
        <taxon>Pezizomycotina</taxon>
        <taxon>Dothideomycetes</taxon>
        <taxon>Dothideomycetidae</taxon>
        <taxon>Mycosphaerellales</taxon>
        <taxon>Extremaceae</taxon>
        <taxon>Saxophila</taxon>
    </lineage>
</organism>
<dbReference type="Gene3D" id="3.40.50.1820">
    <property type="entry name" value="alpha/beta hydrolase"/>
    <property type="match status" value="1"/>
</dbReference>
<dbReference type="InterPro" id="IPR029058">
    <property type="entry name" value="AB_hydrolase_fold"/>
</dbReference>
<dbReference type="GeneID" id="89923026"/>
<feature type="chain" id="PRO_5043575238" description="Serine aminopeptidase S33 domain-containing protein" evidence="1">
    <location>
        <begin position="22"/>
        <end position="422"/>
    </location>
</feature>
<keyword evidence="1" id="KW-0732">Signal</keyword>
<gene>
    <name evidence="3" type="ORF">LTR77_001678</name>
</gene>
<evidence type="ECO:0000259" key="2">
    <source>
        <dbReference type="Pfam" id="PF12146"/>
    </source>
</evidence>
<feature type="domain" description="Serine aminopeptidase S33" evidence="2">
    <location>
        <begin position="176"/>
        <end position="297"/>
    </location>
</feature>
<evidence type="ECO:0000313" key="3">
    <source>
        <dbReference type="EMBL" id="KAK5174597.1"/>
    </source>
</evidence>
<dbReference type="Pfam" id="PF12146">
    <property type="entry name" value="Hydrolase_4"/>
    <property type="match status" value="1"/>
</dbReference>